<dbReference type="Gene3D" id="1.10.287.950">
    <property type="entry name" value="Methyl-accepting chemotaxis protein"/>
    <property type="match status" value="1"/>
</dbReference>
<dbReference type="SUPFAM" id="SSF158472">
    <property type="entry name" value="HAMP domain-like"/>
    <property type="match status" value="1"/>
</dbReference>
<feature type="compositionally biased region" description="Basic and acidic residues" evidence="7">
    <location>
        <begin position="625"/>
        <end position="634"/>
    </location>
</feature>
<feature type="domain" description="PAS" evidence="10">
    <location>
        <begin position="391"/>
        <end position="433"/>
    </location>
</feature>
<evidence type="ECO:0000256" key="8">
    <source>
        <dbReference type="SAM" id="Phobius"/>
    </source>
</evidence>
<dbReference type="PROSITE" id="PS50112">
    <property type="entry name" value="PAS"/>
    <property type="match status" value="1"/>
</dbReference>
<dbReference type="GO" id="GO:0005886">
    <property type="term" value="C:plasma membrane"/>
    <property type="evidence" value="ECO:0007669"/>
    <property type="project" value="TreeGrafter"/>
</dbReference>
<dbReference type="FunFam" id="1.10.287.950:FF:000001">
    <property type="entry name" value="Methyl-accepting chemotaxis sensory transducer"/>
    <property type="match status" value="1"/>
</dbReference>
<protein>
    <recommendedName>
        <fullName evidence="14">HAMP domain-containing protein</fullName>
    </recommendedName>
</protein>
<dbReference type="RefSeq" id="WP_189770386.1">
    <property type="nucleotide sequence ID" value="NZ_BNCK01000004.1"/>
</dbReference>
<evidence type="ECO:0000259" key="11">
    <source>
        <dbReference type="PROSITE" id="PS50885"/>
    </source>
</evidence>
<dbReference type="InterPro" id="IPR035965">
    <property type="entry name" value="PAS-like_dom_sf"/>
</dbReference>
<dbReference type="Pfam" id="PF00672">
    <property type="entry name" value="HAMP"/>
    <property type="match status" value="1"/>
</dbReference>
<evidence type="ECO:0000256" key="2">
    <source>
        <dbReference type="ARBA" id="ARBA00022481"/>
    </source>
</evidence>
<feature type="domain" description="HAMP" evidence="11">
    <location>
        <begin position="353"/>
        <end position="390"/>
    </location>
</feature>
<evidence type="ECO:0008006" key="14">
    <source>
        <dbReference type="Google" id="ProtNLM"/>
    </source>
</evidence>
<dbReference type="SMART" id="SM00283">
    <property type="entry name" value="MA"/>
    <property type="match status" value="1"/>
</dbReference>
<dbReference type="Gene3D" id="6.10.340.10">
    <property type="match status" value="1"/>
</dbReference>
<dbReference type="CDD" id="cd06225">
    <property type="entry name" value="HAMP"/>
    <property type="match status" value="1"/>
</dbReference>
<feature type="domain" description="Methyl-accepting transducer" evidence="9">
    <location>
        <begin position="611"/>
        <end position="840"/>
    </location>
</feature>
<dbReference type="PANTHER" id="PTHR43531">
    <property type="entry name" value="PROTEIN ICFG"/>
    <property type="match status" value="1"/>
</dbReference>
<dbReference type="InterPro" id="IPR004090">
    <property type="entry name" value="Chemotax_Me-accpt_rcpt"/>
</dbReference>
<feature type="transmembrane region" description="Helical" evidence="8">
    <location>
        <begin position="12"/>
        <end position="34"/>
    </location>
</feature>
<evidence type="ECO:0000259" key="10">
    <source>
        <dbReference type="PROSITE" id="PS50112"/>
    </source>
</evidence>
<keyword evidence="8" id="KW-0472">Membrane</keyword>
<feature type="domain" description="HAMP" evidence="11">
    <location>
        <begin position="554"/>
        <end position="606"/>
    </location>
</feature>
<comment type="caution">
    <text evidence="12">The sequence shown here is derived from an EMBL/GenBank/DDBJ whole genome shotgun (WGS) entry which is preliminary data.</text>
</comment>
<organism evidence="12 13">
    <name type="scientific">Thalassotalea marina</name>
    <dbReference type="NCBI Taxonomy" id="1673741"/>
    <lineage>
        <taxon>Bacteria</taxon>
        <taxon>Pseudomonadati</taxon>
        <taxon>Pseudomonadota</taxon>
        <taxon>Gammaproteobacteria</taxon>
        <taxon>Alteromonadales</taxon>
        <taxon>Colwelliaceae</taxon>
        <taxon>Thalassotalea</taxon>
    </lineage>
</organism>
<dbReference type="GO" id="GO:0004888">
    <property type="term" value="F:transmembrane signaling receptor activity"/>
    <property type="evidence" value="ECO:0007669"/>
    <property type="project" value="InterPro"/>
</dbReference>
<feature type="coiled-coil region" evidence="6">
    <location>
        <begin position="811"/>
        <end position="849"/>
    </location>
</feature>
<keyword evidence="8" id="KW-1133">Transmembrane helix</keyword>
<dbReference type="SUPFAM" id="SSF58104">
    <property type="entry name" value="Methyl-accepting chemotaxis protein (MCP) signaling domain"/>
    <property type="match status" value="1"/>
</dbReference>
<feature type="region of interest" description="Disordered" evidence="7">
    <location>
        <begin position="625"/>
        <end position="644"/>
    </location>
</feature>
<dbReference type="InterPro" id="IPR004089">
    <property type="entry name" value="MCPsignal_dom"/>
</dbReference>
<evidence type="ECO:0000256" key="4">
    <source>
        <dbReference type="ARBA" id="ARBA00029447"/>
    </source>
</evidence>
<feature type="region of interest" description="Disordered" evidence="7">
    <location>
        <begin position="854"/>
        <end position="896"/>
    </location>
</feature>
<name>A0A919BIA3_9GAMM</name>
<evidence type="ECO:0000256" key="3">
    <source>
        <dbReference type="ARBA" id="ARBA00023224"/>
    </source>
</evidence>
<dbReference type="InterPro" id="IPR003660">
    <property type="entry name" value="HAMP_dom"/>
</dbReference>
<dbReference type="Gene3D" id="3.30.450.20">
    <property type="entry name" value="PAS domain"/>
    <property type="match status" value="1"/>
</dbReference>
<dbReference type="InterPro" id="IPR051310">
    <property type="entry name" value="MCP_chemotaxis"/>
</dbReference>
<comment type="subcellular location">
    <subcellularLocation>
        <location evidence="1">Membrane</location>
    </subcellularLocation>
</comment>
<dbReference type="Pfam" id="PF00015">
    <property type="entry name" value="MCPsignal"/>
    <property type="match status" value="1"/>
</dbReference>
<dbReference type="Pfam" id="PF18947">
    <property type="entry name" value="HAMP_2"/>
    <property type="match status" value="1"/>
</dbReference>
<dbReference type="PANTHER" id="PTHR43531:SF14">
    <property type="entry name" value="METHYL-ACCEPTING CHEMOTAXIS PROTEIN I-RELATED"/>
    <property type="match status" value="1"/>
</dbReference>
<dbReference type="AlphaFoldDB" id="A0A919BIA3"/>
<dbReference type="GO" id="GO:0006935">
    <property type="term" value="P:chemotaxis"/>
    <property type="evidence" value="ECO:0007669"/>
    <property type="project" value="InterPro"/>
</dbReference>
<evidence type="ECO:0000256" key="5">
    <source>
        <dbReference type="PROSITE-ProRule" id="PRU00284"/>
    </source>
</evidence>
<gene>
    <name evidence="12" type="ORF">GCM10017161_22100</name>
</gene>
<feature type="transmembrane region" description="Helical" evidence="8">
    <location>
        <begin position="321"/>
        <end position="341"/>
    </location>
</feature>
<dbReference type="PROSITE" id="PS50885">
    <property type="entry name" value="HAMP"/>
    <property type="match status" value="2"/>
</dbReference>
<keyword evidence="8" id="KW-0812">Transmembrane</keyword>
<dbReference type="Proteomes" id="UP000623842">
    <property type="component" value="Unassembled WGS sequence"/>
</dbReference>
<keyword evidence="2" id="KW-0488">Methylation</keyword>
<dbReference type="GO" id="GO:0007165">
    <property type="term" value="P:signal transduction"/>
    <property type="evidence" value="ECO:0007669"/>
    <property type="project" value="UniProtKB-KW"/>
</dbReference>
<keyword evidence="13" id="KW-1185">Reference proteome</keyword>
<reference evidence="12" key="1">
    <citation type="journal article" date="2014" name="Int. J. Syst. Evol. Microbiol.">
        <title>Complete genome sequence of Corynebacterium casei LMG S-19264T (=DSM 44701T), isolated from a smear-ripened cheese.</title>
        <authorList>
            <consortium name="US DOE Joint Genome Institute (JGI-PGF)"/>
            <person name="Walter F."/>
            <person name="Albersmeier A."/>
            <person name="Kalinowski J."/>
            <person name="Ruckert C."/>
        </authorList>
    </citation>
    <scope>NUCLEOTIDE SEQUENCE</scope>
    <source>
        <strain evidence="12">KCTC 42731</strain>
    </source>
</reference>
<proteinExistence type="inferred from homology"/>
<dbReference type="CDD" id="cd11386">
    <property type="entry name" value="MCP_signal"/>
    <property type="match status" value="1"/>
</dbReference>
<dbReference type="SUPFAM" id="SSF55785">
    <property type="entry name" value="PYP-like sensor domain (PAS domain)"/>
    <property type="match status" value="1"/>
</dbReference>
<sequence length="896" mass="96812">MLNKLLGNVKLAYKLSLAFIMILIPLVITTFYLITNAMDNIDVAQSGREGIVVISPLKDVAKNIAQHRGASTALLSGDNTQGNKLTSIQQDVNRYFSAVNKALEETSYFSVESEVNNVRRSWNDLASETTNLSLAESVNRHNRLIRDVLALIQLVADKSGLSLDAYLDSYNMVVASTNELPNLANYLGIARSQGTKVLALQTMDEQTKLAIYDRVTNASRVISSLEAGGARIFETNPEAAQKLRSQFNDTLAEAKKSIELINGQVIQTNSFIYDSDKYFSELSSTIDAVNNLNISVMAVLTDILTDRANAAETRLYTETTFILIVVAAACFIAFVIIKTAINSMDFAITTFGKIAEGQLDNKISTDNTDEFGQLLTAIDSMQQTLKDKQAEVGRLTSAVDGSTTNIMMADIDGNIVYANSAVVNMLRKREDQLRTVFSSFSVDNVVGANFDSFHKNPAHQRNLLGNPANMPYRTEITVAGLTFELIAVALKDEQGNHLGSSVEWVDLTEIKDAQNQIENLINDAISGQLDSRIETSKYEGFMKVLGDNINNLMNAVVNPITEAINVAQALSVGDLSKTMDGKFSGEFLALAEAMNGSIEKLSSMVDDIRNVSTNVFDSAREIAEGNNELSHRTESQASSLEETASAMEELTSTVQQNAENATEASRLSTVVMEKATNGGDVVKSAITAMSDINKSSNKIADIISVIDEIAFQTNLLALNAAVEAARAGEQGRGFAVVAAEVRSLAQRSAGAAKEIKGLINASVEAVGQGTKLVDETGQTFSELVTSIEEVGKMIRDIDSAGKEQSAGIGEVSAAVSQMDEMTQQNAALVEEAAASSKAMEDQAQSLLQQVAFFNNDKGNKSAPKPSASQVKKAVEPPPTISRAREKTVTDQEWEEF</sequence>
<evidence type="ECO:0000256" key="1">
    <source>
        <dbReference type="ARBA" id="ARBA00004370"/>
    </source>
</evidence>
<evidence type="ECO:0000259" key="9">
    <source>
        <dbReference type="PROSITE" id="PS50111"/>
    </source>
</evidence>
<evidence type="ECO:0000256" key="7">
    <source>
        <dbReference type="SAM" id="MobiDB-lite"/>
    </source>
</evidence>
<accession>A0A919BIA3</accession>
<comment type="similarity">
    <text evidence="4">Belongs to the methyl-accepting chemotaxis (MCP) protein family.</text>
</comment>
<dbReference type="EMBL" id="BNCK01000004">
    <property type="protein sequence ID" value="GHF93358.1"/>
    <property type="molecule type" value="Genomic_DNA"/>
</dbReference>
<evidence type="ECO:0000256" key="6">
    <source>
        <dbReference type="SAM" id="Coils"/>
    </source>
</evidence>
<evidence type="ECO:0000313" key="13">
    <source>
        <dbReference type="Proteomes" id="UP000623842"/>
    </source>
</evidence>
<dbReference type="SMART" id="SM00304">
    <property type="entry name" value="HAMP"/>
    <property type="match status" value="2"/>
</dbReference>
<evidence type="ECO:0000313" key="12">
    <source>
        <dbReference type="EMBL" id="GHF93358.1"/>
    </source>
</evidence>
<keyword evidence="6" id="KW-0175">Coiled coil</keyword>
<keyword evidence="3 5" id="KW-0807">Transducer</keyword>
<dbReference type="PRINTS" id="PR00260">
    <property type="entry name" value="CHEMTRNSDUCR"/>
</dbReference>
<dbReference type="PROSITE" id="PS50111">
    <property type="entry name" value="CHEMOTAXIS_TRANSDUC_2"/>
    <property type="match status" value="1"/>
</dbReference>
<dbReference type="InterPro" id="IPR000014">
    <property type="entry name" value="PAS"/>
</dbReference>
<reference evidence="12" key="2">
    <citation type="submission" date="2020-09" db="EMBL/GenBank/DDBJ databases">
        <authorList>
            <person name="Sun Q."/>
            <person name="Kim S."/>
        </authorList>
    </citation>
    <scope>NUCLEOTIDE SEQUENCE</scope>
    <source>
        <strain evidence="12">KCTC 42731</strain>
    </source>
</reference>